<dbReference type="PANTHER" id="PTHR13379:SF0">
    <property type="entry name" value="UPF0415 PROTEIN C7ORF25"/>
    <property type="match status" value="1"/>
</dbReference>
<dbReference type="InterPro" id="IPR010733">
    <property type="entry name" value="DUF1308"/>
</dbReference>
<feature type="region of interest" description="Disordered" evidence="1">
    <location>
        <begin position="1"/>
        <end position="32"/>
    </location>
</feature>
<dbReference type="GeneID" id="25318234"/>
<feature type="region of interest" description="Disordered" evidence="1">
    <location>
        <begin position="165"/>
        <end position="208"/>
    </location>
</feature>
<dbReference type="RefSeq" id="XP_013326695.1">
    <property type="nucleotide sequence ID" value="XM_013471241.1"/>
</dbReference>
<reference evidence="3 4" key="1">
    <citation type="submission" date="2015-04" db="EMBL/GenBank/DDBJ databases">
        <authorList>
            <person name="Heijne W.H."/>
            <person name="Fedorova N.D."/>
            <person name="Nierman W.C."/>
            <person name="Vollebregt A.W."/>
            <person name="Zhao Z."/>
            <person name="Wu L."/>
            <person name="Kumar M."/>
            <person name="Stam H."/>
            <person name="van den Berg M.A."/>
            <person name="Pel H.J."/>
        </authorList>
    </citation>
    <scope>NUCLEOTIDE SEQUENCE [LARGE SCALE GENOMIC DNA]</scope>
    <source>
        <strain evidence="3 4">CBS 393.64</strain>
    </source>
</reference>
<dbReference type="OrthoDB" id="441890at2759"/>
<gene>
    <name evidence="3" type="ORF">T310_5912</name>
</gene>
<feature type="domain" description="DUF1308" evidence="2">
    <location>
        <begin position="389"/>
        <end position="475"/>
    </location>
</feature>
<dbReference type="Pfam" id="PF07000">
    <property type="entry name" value="DUF1308"/>
    <property type="match status" value="1"/>
</dbReference>
<comment type="caution">
    <text evidence="3">The sequence shown here is derived from an EMBL/GenBank/DDBJ whole genome shotgun (WGS) entry which is preliminary data.</text>
</comment>
<sequence>MTHPAPTANNDHDDSTTRTTTTTSSSTSSTAATLSTKLLHQCRLLLAELDTFLAALATRLRRHQQQQHLTEMRQLRSNVFSELRTLERLAADAAAAAAAAAKTYGGDDGAAADAADVAESERRLLHALRSSNLPFYVAVWTVAKKRCMGVVAFGKRFYWDDDHHHHHHDEHNVVDDKEECGMKSKDNEDEDAISIPPTTATGKKKRPSKDKRKSVFVDIVADNGEEWVKVSTISENRLLFEMAEKGWDRDDESDDDALVSGGEDAEEERQRYDRKKKSLHSTDTDEEDQIELVKLASDMAKAARAVRVRYRHPRIRFVMPKIVEGSIPEIDAVLNDIRSYGVTVECGTHVPDVLNDELDGSRDPSSVTPEDLPLSTLLPNPYEKFTPTLNVDCTLLLALVSDVSHIRHIAPSPSHHRAIRRQIELEEEQPLVPSELWPAMVGRHLICTEEAAKRMREIVDIIGTDTEKERTAILMGDRGSDTLDLLQRFQRLSDHEIPREWLIPIKVVNAQPDINAGLQDGKLPPVAHKVTAALSVINRSVFLYGWVKGIVTVTSNRTVVKQIENIIEENRGGDDALQGPQVWVCDTARSLVGKEKNRRP</sequence>
<keyword evidence="4" id="KW-1185">Reference proteome</keyword>
<evidence type="ECO:0000313" key="3">
    <source>
        <dbReference type="EMBL" id="KKA20083.1"/>
    </source>
</evidence>
<dbReference type="Proteomes" id="UP000053958">
    <property type="component" value="Unassembled WGS sequence"/>
</dbReference>
<evidence type="ECO:0000313" key="4">
    <source>
        <dbReference type="Proteomes" id="UP000053958"/>
    </source>
</evidence>
<feature type="compositionally biased region" description="Basic and acidic residues" evidence="1">
    <location>
        <begin position="165"/>
        <end position="186"/>
    </location>
</feature>
<accession>A0A0F4YR21</accession>
<evidence type="ECO:0000256" key="1">
    <source>
        <dbReference type="SAM" id="MobiDB-lite"/>
    </source>
</evidence>
<name>A0A0F4YR21_RASE3</name>
<organism evidence="3 4">
    <name type="scientific">Rasamsonia emersonii (strain ATCC 16479 / CBS 393.64 / IMI 116815)</name>
    <dbReference type="NCBI Taxonomy" id="1408163"/>
    <lineage>
        <taxon>Eukaryota</taxon>
        <taxon>Fungi</taxon>
        <taxon>Dikarya</taxon>
        <taxon>Ascomycota</taxon>
        <taxon>Pezizomycotina</taxon>
        <taxon>Eurotiomycetes</taxon>
        <taxon>Eurotiomycetidae</taxon>
        <taxon>Eurotiales</taxon>
        <taxon>Trichocomaceae</taxon>
        <taxon>Rasamsonia</taxon>
    </lineage>
</organism>
<evidence type="ECO:0000259" key="2">
    <source>
        <dbReference type="Pfam" id="PF07000"/>
    </source>
</evidence>
<dbReference type="AlphaFoldDB" id="A0A0F4YR21"/>
<feature type="region of interest" description="Disordered" evidence="1">
    <location>
        <begin position="249"/>
        <end position="287"/>
    </location>
</feature>
<proteinExistence type="predicted"/>
<dbReference type="PANTHER" id="PTHR13379">
    <property type="entry name" value="UNCHARACTERIZED DUF1308"/>
    <property type="match status" value="1"/>
</dbReference>
<dbReference type="EMBL" id="LASV01000291">
    <property type="protein sequence ID" value="KKA20083.1"/>
    <property type="molecule type" value="Genomic_DNA"/>
</dbReference>
<feature type="compositionally biased region" description="Low complexity" evidence="1">
    <location>
        <begin position="17"/>
        <end position="32"/>
    </location>
</feature>
<protein>
    <recommendedName>
        <fullName evidence="2">DUF1308 domain-containing protein</fullName>
    </recommendedName>
</protein>
<feature type="compositionally biased region" description="Acidic residues" evidence="1">
    <location>
        <begin position="249"/>
        <end position="267"/>
    </location>
</feature>